<dbReference type="SUPFAM" id="SSF48452">
    <property type="entry name" value="TPR-like"/>
    <property type="match status" value="1"/>
</dbReference>
<dbReference type="Gene3D" id="1.25.40.10">
    <property type="entry name" value="Tetratricopeptide repeat domain"/>
    <property type="match status" value="3"/>
</dbReference>
<name>A0A0W8FP29_9ZZZZ</name>
<dbReference type="EMBL" id="LNQE01000945">
    <property type="protein sequence ID" value="KUG22677.1"/>
    <property type="molecule type" value="Genomic_DNA"/>
</dbReference>
<organism evidence="1">
    <name type="scientific">hydrocarbon metagenome</name>
    <dbReference type="NCBI Taxonomy" id="938273"/>
    <lineage>
        <taxon>unclassified sequences</taxon>
        <taxon>metagenomes</taxon>
        <taxon>ecological metagenomes</taxon>
    </lineage>
</organism>
<proteinExistence type="predicted"/>
<sequence length="272" mass="30864">MLSWACYDNGDIKQAVKYLNILLERELQRKIFTGFAYDELVRIYKQEKNFRKLEEICERAVTAQPEDVGLLVELGNAYLQSGKPGKACKIYEKLVALEDDNAAFYCNWGEALFAAGLIQESEKAYMQAAGIDYEQPDRYYFKIAFLFQQAENHQEAERLLNKCIFVNSSNPLYYCSLGDSLVCLGQIAKALKSYDTAVRYDNSRAGAYYNRLGNALMKSHYFSEAVEAFKTAIAHDSAEPYYLSLAAAYKGLGFVDMADKTLSEISKIRSRV</sequence>
<dbReference type="SMART" id="SM00028">
    <property type="entry name" value="TPR"/>
    <property type="match status" value="6"/>
</dbReference>
<accession>A0A0W8FP29</accession>
<comment type="caution">
    <text evidence="1">The sequence shown here is derived from an EMBL/GenBank/DDBJ whole genome shotgun (WGS) entry which is preliminary data.</text>
</comment>
<dbReference type="PROSITE" id="PS50005">
    <property type="entry name" value="TPR"/>
    <property type="match status" value="2"/>
</dbReference>
<dbReference type="InterPro" id="IPR019734">
    <property type="entry name" value="TPR_rpt"/>
</dbReference>
<evidence type="ECO:0000313" key="1">
    <source>
        <dbReference type="EMBL" id="KUG22677.1"/>
    </source>
</evidence>
<protein>
    <submittedName>
        <fullName evidence="1">Tpr domain containing protein</fullName>
    </submittedName>
</protein>
<reference evidence="1" key="1">
    <citation type="journal article" date="2015" name="Proc. Natl. Acad. Sci. U.S.A.">
        <title>Networks of energetic and metabolic interactions define dynamics in microbial communities.</title>
        <authorList>
            <person name="Embree M."/>
            <person name="Liu J.K."/>
            <person name="Al-Bassam M.M."/>
            <person name="Zengler K."/>
        </authorList>
    </citation>
    <scope>NUCLEOTIDE SEQUENCE</scope>
</reference>
<dbReference type="PANTHER" id="PTHR12558:SF13">
    <property type="entry name" value="CELL DIVISION CYCLE PROTEIN 27 HOMOLOG"/>
    <property type="match status" value="1"/>
</dbReference>
<dbReference type="Pfam" id="PF13432">
    <property type="entry name" value="TPR_16"/>
    <property type="match status" value="2"/>
</dbReference>
<dbReference type="InterPro" id="IPR011990">
    <property type="entry name" value="TPR-like_helical_dom_sf"/>
</dbReference>
<gene>
    <name evidence="1" type="ORF">ASZ90_007542</name>
</gene>
<dbReference type="AlphaFoldDB" id="A0A0W8FP29"/>
<dbReference type="PANTHER" id="PTHR12558">
    <property type="entry name" value="CELL DIVISION CYCLE 16,23,27"/>
    <property type="match status" value="1"/>
</dbReference>